<organism evidence="2 3">
    <name type="scientific">Selenomonas timonae</name>
    <dbReference type="NCBI Taxonomy" id="2754044"/>
    <lineage>
        <taxon>Bacteria</taxon>
        <taxon>Bacillati</taxon>
        <taxon>Bacillota</taxon>
        <taxon>Negativicutes</taxon>
        <taxon>Selenomonadales</taxon>
        <taxon>Selenomonadaceae</taxon>
        <taxon>Selenomonas</taxon>
    </lineage>
</organism>
<accession>A0A7G7VI04</accession>
<sequence>MTQQAAIMNLVHKNNGMLTTAKAVSSGISRSMLAHLVKRGHLLRPARGVYTLPEIWEDEFLNLQTRFKRGVFSHETALFLWNLTDRTPIAYHMTFPTNYNLANPQKEGIRCAQVKPERYELGITEIKSPAGNSIRCYSMERTLCDILRPQHAADIQVVSEAFNHYTDSNQKNIPLLSAYAARLGVEKRIRTYLEVLL</sequence>
<evidence type="ECO:0000313" key="3">
    <source>
        <dbReference type="Proteomes" id="UP000515480"/>
    </source>
</evidence>
<dbReference type="InterPro" id="IPR025159">
    <property type="entry name" value="AbiEi_N"/>
</dbReference>
<dbReference type="EMBL" id="CP060204">
    <property type="protein sequence ID" value="QNH53747.1"/>
    <property type="molecule type" value="Genomic_DNA"/>
</dbReference>
<keyword evidence="3" id="KW-1185">Reference proteome</keyword>
<name>A0A7G7VI04_9FIRM</name>
<dbReference type="KEGG" id="stim:H1B31_07590"/>
<gene>
    <name evidence="2" type="ORF">H1B31_07590</name>
</gene>
<proteinExistence type="predicted"/>
<protein>
    <submittedName>
        <fullName evidence="2">Type IV toxin-antitoxin system AbiEi family antitoxin domain-containing protein</fullName>
    </submittedName>
</protein>
<dbReference type="RefSeq" id="WP_185979874.1">
    <property type="nucleotide sequence ID" value="NZ_CP060204.1"/>
</dbReference>
<evidence type="ECO:0000259" key="1">
    <source>
        <dbReference type="Pfam" id="PF13338"/>
    </source>
</evidence>
<dbReference type="Pfam" id="PF13338">
    <property type="entry name" value="AbiEi_4"/>
    <property type="match status" value="1"/>
</dbReference>
<reference evidence="2 3" key="1">
    <citation type="submission" date="2020-07" db="EMBL/GenBank/DDBJ databases">
        <title>Complete genome and description of Selenomonas timonensis sp. nov., a new bacterium isolated from a gingivitis subject.</title>
        <authorList>
            <person name="Antezack A."/>
        </authorList>
    </citation>
    <scope>NUCLEOTIDE SEQUENCE [LARGE SCALE GENOMIC DNA]</scope>
    <source>
        <strain evidence="2 3">Marseille-Q3039</strain>
    </source>
</reference>
<evidence type="ECO:0000313" key="2">
    <source>
        <dbReference type="EMBL" id="QNH53747.1"/>
    </source>
</evidence>
<feature type="domain" description="AbiEi antitoxin N-terminal" evidence="1">
    <location>
        <begin position="7"/>
        <end position="53"/>
    </location>
</feature>
<dbReference type="AlphaFoldDB" id="A0A7G7VI04"/>
<dbReference type="Proteomes" id="UP000515480">
    <property type="component" value="Chromosome"/>
</dbReference>